<keyword evidence="5" id="KW-1185">Reference proteome</keyword>
<comment type="caution">
    <text evidence="4">The sequence shown here is derived from an EMBL/GenBank/DDBJ whole genome shotgun (WGS) entry which is preliminary data.</text>
</comment>
<feature type="region of interest" description="Disordered" evidence="1">
    <location>
        <begin position="396"/>
        <end position="427"/>
    </location>
</feature>
<dbReference type="PROSITE" id="PS51192">
    <property type="entry name" value="HELICASE_ATP_BIND_1"/>
    <property type="match status" value="1"/>
</dbReference>
<feature type="compositionally biased region" description="Acidic residues" evidence="1">
    <location>
        <begin position="396"/>
        <end position="421"/>
    </location>
</feature>
<organism evidence="4 5">
    <name type="scientific">Patella caerulea</name>
    <name type="common">Rayed Mediterranean limpet</name>
    <dbReference type="NCBI Taxonomy" id="87958"/>
    <lineage>
        <taxon>Eukaryota</taxon>
        <taxon>Metazoa</taxon>
        <taxon>Spiralia</taxon>
        <taxon>Lophotrochozoa</taxon>
        <taxon>Mollusca</taxon>
        <taxon>Gastropoda</taxon>
        <taxon>Patellogastropoda</taxon>
        <taxon>Patelloidea</taxon>
        <taxon>Patellidae</taxon>
        <taxon>Patella</taxon>
    </lineage>
</organism>
<reference evidence="4 5" key="1">
    <citation type="submission" date="2024-01" db="EMBL/GenBank/DDBJ databases">
        <title>The genome of the rayed Mediterranean limpet Patella caerulea (Linnaeus, 1758).</title>
        <authorList>
            <person name="Anh-Thu Weber A."/>
            <person name="Halstead-Nussloch G."/>
        </authorList>
    </citation>
    <scope>NUCLEOTIDE SEQUENCE [LARGE SCALE GENOMIC DNA]</scope>
    <source>
        <strain evidence="4">AATW-2023a</strain>
        <tissue evidence="4">Whole specimen</tissue>
    </source>
</reference>
<dbReference type="InterPro" id="IPR027417">
    <property type="entry name" value="P-loop_NTPase"/>
</dbReference>
<evidence type="ECO:0000259" key="2">
    <source>
        <dbReference type="PROSITE" id="PS51192"/>
    </source>
</evidence>
<dbReference type="CDD" id="cd15903">
    <property type="entry name" value="Dicer_PBD"/>
    <property type="match status" value="1"/>
</dbReference>
<sequence length="573" mass="65835">MARIGPDLNKKLPRHLRHDDLPVNRFTPRTYQVDLVDAALKRNTIICLSSSTEKLFIALMVIKELAREIRKPISEGGKRTIYVVNSDETAEAQWQVLSRHTNLQTGYYTIDMETETWSRQRWEEEFSSKHALVFTAEVLRDAFSQNCLSIPHINMLIFDDCHLAVGDHAYIKLMQHIEKYSPCKPHILGITASILGSRIPEPSKLKETIRNLETTLTCTAETSMLVISERFDSRPKELVVECLPPEDSNDLVYKLGEIIDSALYFLYECNIAPEEGADPFKKDPRQLGINVLSEIRNILHQLGTWCTSRISEILIPQIEKTEKSESCPINKKFIRYTLTQLRLLVRVFEKNFNPDYDVNELLKYSTAKVVELVHMLQKYKPDLDFMIISSGDMDFSDEDDQSDMSDDDDDSMNLTDSEDDDKNSSSPKLIHIAVKRQNFETDGEIATEDSDARQLCGLVFVDQQYVALALNKFIEEVCSWDENMCFLKSNHIVGQGYRSAPNKTTIGKVYRKQEEVLRKFRMQELNLLIATKVLEQGVDIPKCNLVVRFDPPRDYKSYTLSKVSSFLCAHTFI</sequence>
<dbReference type="AlphaFoldDB" id="A0AAN8JT17"/>
<evidence type="ECO:0000313" key="5">
    <source>
        <dbReference type="Proteomes" id="UP001347796"/>
    </source>
</evidence>
<evidence type="ECO:0000256" key="1">
    <source>
        <dbReference type="SAM" id="MobiDB-lite"/>
    </source>
</evidence>
<protein>
    <submittedName>
        <fullName evidence="4">Uncharacterized protein</fullName>
    </submittedName>
</protein>
<dbReference type="SMART" id="SM00487">
    <property type="entry name" value="DEXDc"/>
    <property type="match status" value="1"/>
</dbReference>
<dbReference type="Proteomes" id="UP001347796">
    <property type="component" value="Unassembled WGS sequence"/>
</dbReference>
<dbReference type="EMBL" id="JAZGQO010000007">
    <property type="protein sequence ID" value="KAK6181299.1"/>
    <property type="molecule type" value="Genomic_DNA"/>
</dbReference>
<dbReference type="InterPro" id="IPR001650">
    <property type="entry name" value="Helicase_C-like"/>
</dbReference>
<accession>A0AAN8JT17</accession>
<dbReference type="Gene3D" id="3.40.50.300">
    <property type="entry name" value="P-loop containing nucleotide triphosphate hydrolases"/>
    <property type="match status" value="2"/>
</dbReference>
<name>A0AAN8JT17_PATCE</name>
<evidence type="ECO:0000313" key="4">
    <source>
        <dbReference type="EMBL" id="KAK6181299.1"/>
    </source>
</evidence>
<feature type="domain" description="Helicase ATP-binding" evidence="2">
    <location>
        <begin position="35"/>
        <end position="212"/>
    </location>
</feature>
<dbReference type="Pfam" id="PF20930">
    <property type="entry name" value="Dicer_PBD"/>
    <property type="match status" value="1"/>
</dbReference>
<dbReference type="PANTHER" id="PTHR14074:SF16">
    <property type="entry name" value="ANTIVIRAL INNATE IMMUNE RESPONSE RECEPTOR RIG-I"/>
    <property type="match status" value="1"/>
</dbReference>
<dbReference type="GO" id="GO:0005737">
    <property type="term" value="C:cytoplasm"/>
    <property type="evidence" value="ECO:0007669"/>
    <property type="project" value="TreeGrafter"/>
</dbReference>
<dbReference type="PROSITE" id="PS51194">
    <property type="entry name" value="HELICASE_CTER"/>
    <property type="match status" value="1"/>
</dbReference>
<evidence type="ECO:0000259" key="3">
    <source>
        <dbReference type="PROSITE" id="PS51194"/>
    </source>
</evidence>
<dbReference type="InterPro" id="IPR014001">
    <property type="entry name" value="Helicase_ATP-bd"/>
</dbReference>
<dbReference type="SUPFAM" id="SSF52540">
    <property type="entry name" value="P-loop containing nucleoside triphosphate hydrolases"/>
    <property type="match status" value="1"/>
</dbReference>
<feature type="domain" description="Helicase C-terminal" evidence="3">
    <location>
        <begin position="460"/>
        <end position="573"/>
    </location>
</feature>
<proteinExistence type="predicted"/>
<dbReference type="InterPro" id="IPR048513">
    <property type="entry name" value="Dicer_PBD"/>
</dbReference>
<gene>
    <name evidence="4" type="ORF">SNE40_009182</name>
</gene>
<dbReference type="InterPro" id="IPR051363">
    <property type="entry name" value="RLR_Helicase"/>
</dbReference>
<dbReference type="PANTHER" id="PTHR14074">
    <property type="entry name" value="HELICASE WITH DEATH DOMAIN-RELATED"/>
    <property type="match status" value="1"/>
</dbReference>
<dbReference type="Pfam" id="PF00271">
    <property type="entry name" value="Helicase_C"/>
    <property type="match status" value="1"/>
</dbReference>